<gene>
    <name evidence="16" type="ORF">SAY87_000720</name>
</gene>
<dbReference type="EMBL" id="JAXIOK010000023">
    <property type="protein sequence ID" value="KAK4742719.1"/>
    <property type="molecule type" value="Genomic_DNA"/>
</dbReference>
<evidence type="ECO:0000256" key="8">
    <source>
        <dbReference type="ARBA" id="ARBA00022989"/>
    </source>
</evidence>
<dbReference type="GO" id="GO:0000139">
    <property type="term" value="C:Golgi membrane"/>
    <property type="evidence" value="ECO:0007669"/>
    <property type="project" value="UniProtKB-SubCell"/>
</dbReference>
<protein>
    <recommendedName>
        <fullName evidence="15">t-SNARE coiled-coil homology domain-containing protein</fullName>
    </recommendedName>
</protein>
<keyword evidence="8 14" id="KW-1133">Transmembrane helix</keyword>
<evidence type="ECO:0000256" key="14">
    <source>
        <dbReference type="SAM" id="Phobius"/>
    </source>
</evidence>
<evidence type="ECO:0000256" key="2">
    <source>
        <dbReference type="ARBA" id="ARBA00004409"/>
    </source>
</evidence>
<dbReference type="Proteomes" id="UP001345219">
    <property type="component" value="Chromosome 1"/>
</dbReference>
<evidence type="ECO:0000256" key="3">
    <source>
        <dbReference type="ARBA" id="ARBA00022448"/>
    </source>
</evidence>
<evidence type="ECO:0000256" key="7">
    <source>
        <dbReference type="ARBA" id="ARBA00022927"/>
    </source>
</evidence>
<feature type="transmembrane region" description="Helical" evidence="14">
    <location>
        <begin position="105"/>
        <end position="123"/>
    </location>
</feature>
<keyword evidence="5" id="KW-0256">Endoplasmic reticulum</keyword>
<comment type="similarity">
    <text evidence="12">Belongs to the BET1 family.</text>
</comment>
<dbReference type="SUPFAM" id="SSF58038">
    <property type="entry name" value="SNARE fusion complex"/>
    <property type="match status" value="1"/>
</dbReference>
<comment type="function">
    <text evidence="13">Required for vesicular transport from the ER to the Golgi complex. Functions as a SNARE associated with ER-derived vesicles.</text>
</comment>
<sequence length="130" mass="14865">MSYKRDSHASRAGLFDSYSSIEEGFRSSTSQSREINEHDNDKAVEGLQDRVMFLKRLTGDIHEEVESHNSMLDRMGNSMDSSRGLLSGTVDHFKKVFDKKANQQICKVAAYLVVSFISVYYLIKFTGYFM</sequence>
<keyword evidence="9" id="KW-0333">Golgi apparatus</keyword>
<keyword evidence="10" id="KW-0175">Coiled coil</keyword>
<dbReference type="InterPro" id="IPR000727">
    <property type="entry name" value="T_SNARE_dom"/>
</dbReference>
<proteinExistence type="inferred from homology"/>
<keyword evidence="17" id="KW-1185">Reference proteome</keyword>
<dbReference type="InterPro" id="IPR039899">
    <property type="entry name" value="BET1_SNARE"/>
</dbReference>
<comment type="caution">
    <text evidence="16">The sequence shown here is derived from an EMBL/GenBank/DDBJ whole genome shotgun (WGS) entry which is preliminary data.</text>
</comment>
<evidence type="ECO:0000256" key="1">
    <source>
        <dbReference type="ARBA" id="ARBA00004163"/>
    </source>
</evidence>
<evidence type="ECO:0000256" key="5">
    <source>
        <dbReference type="ARBA" id="ARBA00022824"/>
    </source>
</evidence>
<keyword evidence="7" id="KW-0653">Protein transport</keyword>
<evidence type="ECO:0000256" key="6">
    <source>
        <dbReference type="ARBA" id="ARBA00022892"/>
    </source>
</evidence>
<keyword evidence="11 14" id="KW-0472">Membrane</keyword>
<name>A0AAN7JGE4_9MYRT</name>
<dbReference type="FunFam" id="1.20.5.110:FF:000033">
    <property type="entry name" value="bet1-like SNARE 1-1"/>
    <property type="match status" value="1"/>
</dbReference>
<dbReference type="CDD" id="cd15853">
    <property type="entry name" value="SNARE_Bet1"/>
    <property type="match status" value="1"/>
</dbReference>
<evidence type="ECO:0000313" key="16">
    <source>
        <dbReference type="EMBL" id="KAK4742719.1"/>
    </source>
</evidence>
<dbReference type="GO" id="GO:0015031">
    <property type="term" value="P:protein transport"/>
    <property type="evidence" value="ECO:0007669"/>
    <property type="project" value="UniProtKB-KW"/>
</dbReference>
<keyword evidence="4 14" id="KW-0812">Transmembrane</keyword>
<evidence type="ECO:0000256" key="10">
    <source>
        <dbReference type="ARBA" id="ARBA00023054"/>
    </source>
</evidence>
<accession>A0AAN7JGE4</accession>
<dbReference type="AlphaFoldDB" id="A0AAN7JGE4"/>
<dbReference type="GO" id="GO:0005789">
    <property type="term" value="C:endoplasmic reticulum membrane"/>
    <property type="evidence" value="ECO:0007669"/>
    <property type="project" value="UniProtKB-SubCell"/>
</dbReference>
<dbReference type="GO" id="GO:0016192">
    <property type="term" value="P:vesicle-mediated transport"/>
    <property type="evidence" value="ECO:0007669"/>
    <property type="project" value="UniProtKB-KW"/>
</dbReference>
<evidence type="ECO:0000256" key="4">
    <source>
        <dbReference type="ARBA" id="ARBA00022692"/>
    </source>
</evidence>
<evidence type="ECO:0000256" key="13">
    <source>
        <dbReference type="ARBA" id="ARBA00060029"/>
    </source>
</evidence>
<evidence type="ECO:0000256" key="9">
    <source>
        <dbReference type="ARBA" id="ARBA00023034"/>
    </source>
</evidence>
<reference evidence="16 17" key="1">
    <citation type="journal article" date="2023" name="Hortic Res">
        <title>Pangenome of water caltrop reveals structural variations and asymmetric subgenome divergence after allopolyploidization.</title>
        <authorList>
            <person name="Zhang X."/>
            <person name="Chen Y."/>
            <person name="Wang L."/>
            <person name="Yuan Y."/>
            <person name="Fang M."/>
            <person name="Shi L."/>
            <person name="Lu R."/>
            <person name="Comes H.P."/>
            <person name="Ma Y."/>
            <person name="Chen Y."/>
            <person name="Huang G."/>
            <person name="Zhou Y."/>
            <person name="Zheng Z."/>
            <person name="Qiu Y."/>
        </authorList>
    </citation>
    <scope>NUCLEOTIDE SEQUENCE [LARGE SCALE GENOMIC DNA]</scope>
    <source>
        <tissue evidence="16">Roots</tissue>
    </source>
</reference>
<evidence type="ECO:0000256" key="12">
    <source>
        <dbReference type="ARBA" id="ARBA00037962"/>
    </source>
</evidence>
<evidence type="ECO:0000256" key="11">
    <source>
        <dbReference type="ARBA" id="ARBA00023136"/>
    </source>
</evidence>
<dbReference type="PANTHER" id="PTHR12791">
    <property type="entry name" value="GOLGI SNARE BET1-RELATED"/>
    <property type="match status" value="1"/>
</dbReference>
<feature type="domain" description="T-SNARE coiled-coil homology" evidence="15">
    <location>
        <begin position="34"/>
        <end position="96"/>
    </location>
</feature>
<organism evidence="16 17">
    <name type="scientific">Trapa incisa</name>
    <dbReference type="NCBI Taxonomy" id="236973"/>
    <lineage>
        <taxon>Eukaryota</taxon>
        <taxon>Viridiplantae</taxon>
        <taxon>Streptophyta</taxon>
        <taxon>Embryophyta</taxon>
        <taxon>Tracheophyta</taxon>
        <taxon>Spermatophyta</taxon>
        <taxon>Magnoliopsida</taxon>
        <taxon>eudicotyledons</taxon>
        <taxon>Gunneridae</taxon>
        <taxon>Pentapetalae</taxon>
        <taxon>rosids</taxon>
        <taxon>malvids</taxon>
        <taxon>Myrtales</taxon>
        <taxon>Lythraceae</taxon>
        <taxon>Trapa</taxon>
    </lineage>
</organism>
<keyword evidence="3" id="KW-0813">Transport</keyword>
<dbReference type="Gene3D" id="1.20.5.110">
    <property type="match status" value="1"/>
</dbReference>
<evidence type="ECO:0000313" key="17">
    <source>
        <dbReference type="Proteomes" id="UP001345219"/>
    </source>
</evidence>
<dbReference type="PROSITE" id="PS50192">
    <property type="entry name" value="T_SNARE"/>
    <property type="match status" value="1"/>
</dbReference>
<keyword evidence="6" id="KW-0931">ER-Golgi transport</keyword>
<comment type="subcellular location">
    <subcellularLocation>
        <location evidence="1">Endoplasmic reticulum membrane</location>
        <topology evidence="1">Single-pass type IV membrane protein</topology>
    </subcellularLocation>
    <subcellularLocation>
        <location evidence="2">Golgi apparatus membrane</location>
        <topology evidence="2">Single-pass type IV membrane protein</topology>
    </subcellularLocation>
</comment>
<evidence type="ECO:0000259" key="15">
    <source>
        <dbReference type="PROSITE" id="PS50192"/>
    </source>
</evidence>